<keyword evidence="3" id="KW-1185">Reference proteome</keyword>
<dbReference type="PROSITE" id="PS51186">
    <property type="entry name" value="GNAT"/>
    <property type="match status" value="1"/>
</dbReference>
<dbReference type="eggNOG" id="ENOG5032SXW">
    <property type="taxonomic scope" value="Bacteria"/>
</dbReference>
<evidence type="ECO:0000313" key="2">
    <source>
        <dbReference type="EMBL" id="KEQ11612.1"/>
    </source>
</evidence>
<dbReference type="Proteomes" id="UP000028006">
    <property type="component" value="Unassembled WGS sequence"/>
</dbReference>
<dbReference type="AlphaFoldDB" id="A0A081MZI9"/>
<feature type="domain" description="N-acetyltransferase" evidence="1">
    <location>
        <begin position="9"/>
        <end position="160"/>
    </location>
</feature>
<dbReference type="RefSeq" id="WP_034879375.1">
    <property type="nucleotide sequence ID" value="NZ_JOKG01000006.1"/>
</dbReference>
<dbReference type="InterPro" id="IPR000182">
    <property type="entry name" value="GNAT_dom"/>
</dbReference>
<dbReference type="EMBL" id="JOKG01000006">
    <property type="protein sequence ID" value="KEQ11612.1"/>
    <property type="molecule type" value="Genomic_DNA"/>
</dbReference>
<proteinExistence type="predicted"/>
<comment type="caution">
    <text evidence="2">The sequence shown here is derived from an EMBL/GenBank/DDBJ whole genome shotgun (WGS) entry which is preliminary data.</text>
</comment>
<dbReference type="GO" id="GO:0016747">
    <property type="term" value="F:acyltransferase activity, transferring groups other than amino-acyl groups"/>
    <property type="evidence" value="ECO:0007669"/>
    <property type="project" value="InterPro"/>
</dbReference>
<dbReference type="Gene3D" id="3.40.630.30">
    <property type="match status" value="1"/>
</dbReference>
<gene>
    <name evidence="2" type="ORF">GZ77_24115</name>
</gene>
<name>A0A081MZI9_9GAMM</name>
<dbReference type="SUPFAM" id="SSF55729">
    <property type="entry name" value="Acyl-CoA N-acyltransferases (Nat)"/>
    <property type="match status" value="1"/>
</dbReference>
<protein>
    <recommendedName>
        <fullName evidence="1">N-acetyltransferase domain-containing protein</fullName>
    </recommendedName>
</protein>
<organism evidence="2 3">
    <name type="scientific">Endozoicomonas montiporae</name>
    <dbReference type="NCBI Taxonomy" id="1027273"/>
    <lineage>
        <taxon>Bacteria</taxon>
        <taxon>Pseudomonadati</taxon>
        <taxon>Pseudomonadota</taxon>
        <taxon>Gammaproteobacteria</taxon>
        <taxon>Oceanospirillales</taxon>
        <taxon>Endozoicomonadaceae</taxon>
        <taxon>Endozoicomonas</taxon>
    </lineage>
</organism>
<evidence type="ECO:0000313" key="3">
    <source>
        <dbReference type="Proteomes" id="UP000028006"/>
    </source>
</evidence>
<dbReference type="InterPro" id="IPR016181">
    <property type="entry name" value="Acyl_CoA_acyltransferase"/>
</dbReference>
<sequence>MSAAALPKAKVRAATAEDFDAVYPLLQELNSTRFTREIWQRLFTNLWQQDDWCPGYVLDNGEEVVGFLGGLNSTTELNDEVHTVCNLTAWIVKDEYRSNSIMLLMPFLKRKNTSLTSLTSSPEAYKVYKKLGFKDVDSECRIIYPLPSITGKYRVISDREKVLQALSQQEEKVFSDHEGLDVKQLVISDRKEHCYLLITRRLGRGHIHKISNVELFRKAIGAVSRTICKSINVKSLQVDERFLEGQKILLSRKKAFSQPKQVRGLLPPVLVDAAYSELSVLATK</sequence>
<accession>A0A081MZI9</accession>
<evidence type="ECO:0000259" key="1">
    <source>
        <dbReference type="PROSITE" id="PS51186"/>
    </source>
</evidence>
<reference evidence="2 3" key="1">
    <citation type="submission" date="2014-06" db="EMBL/GenBank/DDBJ databases">
        <title>Whole Genome Sequences of Three Symbiotic Endozoicomonas Bacteria.</title>
        <authorList>
            <person name="Neave M.J."/>
            <person name="Apprill A."/>
            <person name="Voolstra C.R."/>
        </authorList>
    </citation>
    <scope>NUCLEOTIDE SEQUENCE [LARGE SCALE GENOMIC DNA]</scope>
    <source>
        <strain evidence="2 3">LMG 24815</strain>
    </source>
</reference>